<evidence type="ECO:0008006" key="3">
    <source>
        <dbReference type="Google" id="ProtNLM"/>
    </source>
</evidence>
<dbReference type="EMBL" id="BONG01000021">
    <property type="protein sequence ID" value="GIF90264.1"/>
    <property type="molecule type" value="Genomic_DNA"/>
</dbReference>
<dbReference type="AlphaFoldDB" id="A0A8J3K873"/>
<evidence type="ECO:0000313" key="2">
    <source>
        <dbReference type="Proteomes" id="UP000619293"/>
    </source>
</evidence>
<dbReference type="Gene3D" id="3.40.50.300">
    <property type="entry name" value="P-loop containing nucleotide triphosphate hydrolases"/>
    <property type="match status" value="1"/>
</dbReference>
<organism evidence="1 2">
    <name type="scientific">Catellatospora chokoriensis</name>
    <dbReference type="NCBI Taxonomy" id="310353"/>
    <lineage>
        <taxon>Bacteria</taxon>
        <taxon>Bacillati</taxon>
        <taxon>Actinomycetota</taxon>
        <taxon>Actinomycetes</taxon>
        <taxon>Micromonosporales</taxon>
        <taxon>Micromonosporaceae</taxon>
        <taxon>Catellatospora</taxon>
    </lineage>
</organism>
<reference evidence="1 2" key="1">
    <citation type="submission" date="2021-01" db="EMBL/GenBank/DDBJ databases">
        <title>Whole genome shotgun sequence of Catellatospora chokoriensis NBRC 107358.</title>
        <authorList>
            <person name="Komaki H."/>
            <person name="Tamura T."/>
        </authorList>
    </citation>
    <scope>NUCLEOTIDE SEQUENCE [LARGE SCALE GENOMIC DNA]</scope>
    <source>
        <strain evidence="1 2">NBRC 107358</strain>
    </source>
</reference>
<comment type="caution">
    <text evidence="1">The sequence shown here is derived from an EMBL/GenBank/DDBJ whole genome shotgun (WGS) entry which is preliminary data.</text>
</comment>
<proteinExistence type="predicted"/>
<dbReference type="InterPro" id="IPR027417">
    <property type="entry name" value="P-loop_NTPase"/>
</dbReference>
<evidence type="ECO:0000313" key="1">
    <source>
        <dbReference type="EMBL" id="GIF90264.1"/>
    </source>
</evidence>
<protein>
    <recommendedName>
        <fullName evidence="3">Cellulose biosynthesis protein BcsQ</fullName>
    </recommendedName>
</protein>
<accession>A0A8J3K873</accession>
<dbReference type="InterPro" id="IPR050678">
    <property type="entry name" value="DNA_Partitioning_ATPase"/>
</dbReference>
<gene>
    <name evidence="1" type="ORF">Cch02nite_37080</name>
</gene>
<dbReference type="NCBIfam" id="NF047398">
    <property type="entry name" value="AAA_KGGVGR"/>
    <property type="match status" value="1"/>
</dbReference>
<sequence>MDGQVVTFYSYKGGSGRTMALANVAWILAANGKRVLVVDWNLEVPGLYRFFMPFIGAEALSSTPGLIQLIQDYEWATTRADYHSGTGRNWLERFKEHASVRRYSFSLDWRRFPLGATLDFLSSGQMSPGYVSTLMGLDWQDFYELLRGGEFVDALRADMKQHYDYVLIDSCSGLSDTADICTIHLPDTVVACFTLSDQNIDGTAQVARTIHEKYRERNIQILPVPMRVDLAAMSKADAGRALARRRFANLPNRMSDVERRAYWREVAVPYQTYYAYEELLATIADGNNTEGTLLYAYERLAGYITQGEVTALPPLDDAIRSRLAARFERPLIRAEDEDAGIDVERQ</sequence>
<keyword evidence="2" id="KW-1185">Reference proteome</keyword>
<dbReference type="Proteomes" id="UP000619293">
    <property type="component" value="Unassembled WGS sequence"/>
</dbReference>
<dbReference type="SUPFAM" id="SSF52540">
    <property type="entry name" value="P-loop containing nucleoside triphosphate hydrolases"/>
    <property type="match status" value="1"/>
</dbReference>
<dbReference type="RefSeq" id="WP_239120629.1">
    <property type="nucleotide sequence ID" value="NZ_BAAALB010000009.1"/>
</dbReference>
<dbReference type="PANTHER" id="PTHR13696">
    <property type="entry name" value="P-LOOP CONTAINING NUCLEOSIDE TRIPHOSPHATE HYDROLASE"/>
    <property type="match status" value="1"/>
</dbReference>
<dbReference type="PANTHER" id="PTHR13696:SF52">
    <property type="entry name" value="PARA FAMILY PROTEIN CT_582"/>
    <property type="match status" value="1"/>
</dbReference>
<name>A0A8J3K873_9ACTN</name>